<keyword evidence="10 13" id="KW-0472">Membrane</keyword>
<protein>
    <recommendedName>
        <fullName evidence="14">Fatty acid desaturase domain-containing protein</fullName>
    </recommendedName>
</protein>
<evidence type="ECO:0000256" key="11">
    <source>
        <dbReference type="ARBA" id="ARBA00023160"/>
    </source>
</evidence>
<evidence type="ECO:0000256" key="1">
    <source>
        <dbReference type="ARBA" id="ARBA00004141"/>
    </source>
</evidence>
<keyword evidence="16" id="KW-1185">Reference proteome</keyword>
<dbReference type="GO" id="GO:0005506">
    <property type="term" value="F:iron ion binding"/>
    <property type="evidence" value="ECO:0007669"/>
    <property type="project" value="TreeGrafter"/>
</dbReference>
<evidence type="ECO:0000256" key="5">
    <source>
        <dbReference type="ARBA" id="ARBA00022832"/>
    </source>
</evidence>
<dbReference type="CDD" id="cd03505">
    <property type="entry name" value="Delta9-FADS-like"/>
    <property type="match status" value="1"/>
</dbReference>
<feature type="transmembrane region" description="Helical" evidence="13">
    <location>
        <begin position="52"/>
        <end position="74"/>
    </location>
</feature>
<evidence type="ECO:0000256" key="9">
    <source>
        <dbReference type="ARBA" id="ARBA00023098"/>
    </source>
</evidence>
<feature type="transmembrane region" description="Helical" evidence="13">
    <location>
        <begin position="86"/>
        <end position="108"/>
    </location>
</feature>
<dbReference type="OrthoDB" id="10260134at2759"/>
<sequence>MEGKIDEENKEKLGTDPNFHREIVWKNAIFFLLLHLVALYGLYLILTLQVKVLTIIWIAILIVTTGEGITMGAHRLYSHKSFKATPFLRFLLIIFQTMAGENCMYVWVRDHRQHHKFSDTDADPHNATRGFFFSHIGWLMSRKHPLVKEKGKSIDMSDLEADPLVMWQKRHYKSLYFIAAFIVPVFLPVWAWKENVWTSTFTAFALRYALVLNFTWLVNSAAHLWGNRPFDRNILPAENPYVSWITGGEGWHNYHHAFPWDYKTSEFGARFNCTRFFIESLRTKGFAYDLRSASEEMIERRCRRTGDSTLFSTQMGG</sequence>
<dbReference type="Proteomes" id="UP001153712">
    <property type="component" value="Chromosome 15"/>
</dbReference>
<gene>
    <name evidence="15" type="ORF">PHYEVI_LOCUS4350</name>
</gene>
<keyword evidence="5" id="KW-0276">Fatty acid metabolism</keyword>
<evidence type="ECO:0000256" key="4">
    <source>
        <dbReference type="ARBA" id="ARBA00022692"/>
    </source>
</evidence>
<feature type="transmembrane region" description="Helical" evidence="13">
    <location>
        <begin position="23"/>
        <end position="45"/>
    </location>
</feature>
<comment type="similarity">
    <text evidence="2 12">Belongs to the fatty acid desaturase type 1 family.</text>
</comment>
<proteinExistence type="inferred from homology"/>
<dbReference type="GO" id="GO:0005789">
    <property type="term" value="C:endoplasmic reticulum membrane"/>
    <property type="evidence" value="ECO:0007669"/>
    <property type="project" value="TreeGrafter"/>
</dbReference>
<evidence type="ECO:0000256" key="10">
    <source>
        <dbReference type="ARBA" id="ARBA00023136"/>
    </source>
</evidence>
<feature type="transmembrane region" description="Helical" evidence="13">
    <location>
        <begin position="174"/>
        <end position="192"/>
    </location>
</feature>
<comment type="subcellular location">
    <subcellularLocation>
        <location evidence="1">Membrane</location>
        <topology evidence="1">Multi-pass membrane protein</topology>
    </subcellularLocation>
</comment>
<organism evidence="15 16">
    <name type="scientific">Phyllotreta striolata</name>
    <name type="common">Striped flea beetle</name>
    <name type="synonym">Crioceris striolata</name>
    <dbReference type="NCBI Taxonomy" id="444603"/>
    <lineage>
        <taxon>Eukaryota</taxon>
        <taxon>Metazoa</taxon>
        <taxon>Ecdysozoa</taxon>
        <taxon>Arthropoda</taxon>
        <taxon>Hexapoda</taxon>
        <taxon>Insecta</taxon>
        <taxon>Pterygota</taxon>
        <taxon>Neoptera</taxon>
        <taxon>Endopterygota</taxon>
        <taxon>Coleoptera</taxon>
        <taxon>Polyphaga</taxon>
        <taxon>Cucujiformia</taxon>
        <taxon>Chrysomeloidea</taxon>
        <taxon>Chrysomelidae</taxon>
        <taxon>Galerucinae</taxon>
        <taxon>Alticini</taxon>
        <taxon>Phyllotreta</taxon>
    </lineage>
</organism>
<keyword evidence="9" id="KW-0443">Lipid metabolism</keyword>
<dbReference type="AlphaFoldDB" id="A0A9P0DLK6"/>
<keyword evidence="6 13" id="KW-1133">Transmembrane helix</keyword>
<name>A0A9P0DLK6_PHYSR</name>
<evidence type="ECO:0000256" key="7">
    <source>
        <dbReference type="ARBA" id="ARBA00023002"/>
    </source>
</evidence>
<evidence type="ECO:0000256" key="13">
    <source>
        <dbReference type="SAM" id="Phobius"/>
    </source>
</evidence>
<reference evidence="15" key="1">
    <citation type="submission" date="2022-01" db="EMBL/GenBank/DDBJ databases">
        <authorList>
            <person name="King R."/>
        </authorList>
    </citation>
    <scope>NUCLEOTIDE SEQUENCE</scope>
</reference>
<dbReference type="InterPro" id="IPR015876">
    <property type="entry name" value="Acyl-CoA_DS"/>
</dbReference>
<evidence type="ECO:0000256" key="6">
    <source>
        <dbReference type="ARBA" id="ARBA00022989"/>
    </source>
</evidence>
<dbReference type="GO" id="GO:0004768">
    <property type="term" value="F:stearoyl-CoA 9-desaturase activity"/>
    <property type="evidence" value="ECO:0007669"/>
    <property type="project" value="TreeGrafter"/>
</dbReference>
<evidence type="ECO:0000256" key="12">
    <source>
        <dbReference type="RuleBase" id="RU000581"/>
    </source>
</evidence>
<keyword evidence="7 12" id="KW-0560">Oxidoreductase</keyword>
<evidence type="ECO:0000313" key="16">
    <source>
        <dbReference type="Proteomes" id="UP001153712"/>
    </source>
</evidence>
<evidence type="ECO:0000259" key="14">
    <source>
        <dbReference type="Pfam" id="PF00487"/>
    </source>
</evidence>
<keyword evidence="11 12" id="KW-0275">Fatty acid biosynthesis</keyword>
<dbReference type="PANTHER" id="PTHR11351">
    <property type="entry name" value="ACYL-COA DESATURASE"/>
    <property type="match status" value="1"/>
</dbReference>
<keyword evidence="8" id="KW-0408">Iron</keyword>
<dbReference type="InterPro" id="IPR005804">
    <property type="entry name" value="FA_desaturase_dom"/>
</dbReference>
<feature type="transmembrane region" description="Helical" evidence="13">
    <location>
        <begin position="204"/>
        <end position="225"/>
    </location>
</feature>
<dbReference type="PANTHER" id="PTHR11351:SF92">
    <property type="entry name" value="ACYL-COA DESATURASE 2-LIKE PROTEIN"/>
    <property type="match status" value="1"/>
</dbReference>
<accession>A0A9P0DLK6</accession>
<evidence type="ECO:0000256" key="8">
    <source>
        <dbReference type="ARBA" id="ARBA00023004"/>
    </source>
</evidence>
<dbReference type="PRINTS" id="PR00075">
    <property type="entry name" value="FACDDSATRASE"/>
</dbReference>
<comment type="domain">
    <text evidence="12">The histidine box domains are involved in binding the catalytic metal ions.</text>
</comment>
<comment type="cofactor">
    <cofactor evidence="12">
        <name>Fe(2+)</name>
        <dbReference type="ChEBI" id="CHEBI:29033"/>
    </cofactor>
</comment>
<evidence type="ECO:0000256" key="3">
    <source>
        <dbReference type="ARBA" id="ARBA00022516"/>
    </source>
</evidence>
<evidence type="ECO:0000256" key="2">
    <source>
        <dbReference type="ARBA" id="ARBA00009295"/>
    </source>
</evidence>
<dbReference type="EMBL" id="OU900108">
    <property type="protein sequence ID" value="CAH1167015.1"/>
    <property type="molecule type" value="Genomic_DNA"/>
</dbReference>
<dbReference type="Pfam" id="PF00487">
    <property type="entry name" value="FA_desaturase"/>
    <property type="match status" value="1"/>
</dbReference>
<keyword evidence="4 12" id="KW-0812">Transmembrane</keyword>
<keyword evidence="3 12" id="KW-0444">Lipid biosynthesis</keyword>
<dbReference type="GO" id="GO:0006636">
    <property type="term" value="P:unsaturated fatty acid biosynthetic process"/>
    <property type="evidence" value="ECO:0007669"/>
    <property type="project" value="TreeGrafter"/>
</dbReference>
<feature type="domain" description="Fatty acid desaturase" evidence="14">
    <location>
        <begin position="56"/>
        <end position="259"/>
    </location>
</feature>
<evidence type="ECO:0000313" key="15">
    <source>
        <dbReference type="EMBL" id="CAH1167015.1"/>
    </source>
</evidence>